<reference evidence="3" key="1">
    <citation type="submission" date="2017-08" db="EMBL/GenBank/DDBJ databases">
        <title>A dynamic microbial community with high functional redundancy inhabits the cold, oxic subseafloor aquifer.</title>
        <authorList>
            <person name="Tully B.J."/>
            <person name="Wheat C.G."/>
            <person name="Glazer B.T."/>
            <person name="Huber J.A."/>
        </authorList>
    </citation>
    <scope>NUCLEOTIDE SEQUENCE [LARGE SCALE GENOMIC DNA]</scope>
</reference>
<feature type="transmembrane region" description="Helical" evidence="1">
    <location>
        <begin position="139"/>
        <end position="156"/>
    </location>
</feature>
<dbReference type="Proteomes" id="UP000228987">
    <property type="component" value="Unassembled WGS sequence"/>
</dbReference>
<protein>
    <submittedName>
        <fullName evidence="2">DUF368 domain-containing protein</fullName>
    </submittedName>
</protein>
<comment type="caution">
    <text evidence="2">The sequence shown here is derived from an EMBL/GenBank/DDBJ whole genome shotgun (WGS) entry which is preliminary data.</text>
</comment>
<feature type="transmembrane region" description="Helical" evidence="1">
    <location>
        <begin position="207"/>
        <end position="229"/>
    </location>
</feature>
<feature type="transmembrane region" description="Helical" evidence="1">
    <location>
        <begin position="266"/>
        <end position="286"/>
    </location>
</feature>
<evidence type="ECO:0000313" key="3">
    <source>
        <dbReference type="Proteomes" id="UP000228987"/>
    </source>
</evidence>
<sequence>MGKGNKLLNKKLLNKKRLMLFFKGMAMGAADTVPGVSGGTIAFITNIYEELIFSIQACNLKALQILYKEGLSAAWKQINGTFLLILFLGIISSAILLANIVGFLLDNYEAYVMSFFIGLILASGLYIRKQITDWSYQKYFLLLAGIFLAVSLNFIPQSDNQMNLLFVFFSGAIAICAMILPGISGAFILLLLGAYEGVLEAVRNIDLIILLPFMAGCIVGLISFSNFLAYLLGHWRAQTLTFLLGVLIGSLYSMWPSQLSIEEFSFSFFSLFVILVLSGFFLVYFLDKKVQPTESAE</sequence>
<feature type="transmembrane region" description="Helical" evidence="1">
    <location>
        <begin position="162"/>
        <end position="195"/>
    </location>
</feature>
<feature type="transmembrane region" description="Helical" evidence="1">
    <location>
        <begin position="235"/>
        <end position="254"/>
    </location>
</feature>
<keyword evidence="1" id="KW-0472">Membrane</keyword>
<evidence type="ECO:0000313" key="2">
    <source>
        <dbReference type="EMBL" id="PCJ40410.1"/>
    </source>
</evidence>
<gene>
    <name evidence="2" type="ORF">COA71_11160</name>
</gene>
<evidence type="ECO:0000256" key="1">
    <source>
        <dbReference type="SAM" id="Phobius"/>
    </source>
</evidence>
<proteinExistence type="predicted"/>
<dbReference type="EMBL" id="NVWI01000009">
    <property type="protein sequence ID" value="PCJ40410.1"/>
    <property type="molecule type" value="Genomic_DNA"/>
</dbReference>
<organism evidence="2 3">
    <name type="scientific">SAR86 cluster bacterium</name>
    <dbReference type="NCBI Taxonomy" id="2030880"/>
    <lineage>
        <taxon>Bacteria</taxon>
        <taxon>Pseudomonadati</taxon>
        <taxon>Pseudomonadota</taxon>
        <taxon>Gammaproteobacteria</taxon>
        <taxon>SAR86 cluster</taxon>
    </lineage>
</organism>
<dbReference type="AlphaFoldDB" id="A0A2A5CAD5"/>
<keyword evidence="1" id="KW-1133">Transmembrane helix</keyword>
<dbReference type="Pfam" id="PF04018">
    <property type="entry name" value="VCA0040-like"/>
    <property type="match status" value="1"/>
</dbReference>
<feature type="transmembrane region" description="Helical" evidence="1">
    <location>
        <begin position="110"/>
        <end position="127"/>
    </location>
</feature>
<dbReference type="InterPro" id="IPR007163">
    <property type="entry name" value="VCA0040-like"/>
</dbReference>
<dbReference type="PANTHER" id="PTHR37308">
    <property type="entry name" value="INTEGRAL MEMBRANE PROTEIN"/>
    <property type="match status" value="1"/>
</dbReference>
<name>A0A2A5CAD5_9GAMM</name>
<keyword evidence="1" id="KW-0812">Transmembrane</keyword>
<accession>A0A2A5CAD5</accession>
<dbReference type="PANTHER" id="PTHR37308:SF1">
    <property type="entry name" value="POLYPRENYL-PHOSPHATE TRANSPORTER"/>
    <property type="match status" value="1"/>
</dbReference>
<feature type="transmembrane region" description="Helical" evidence="1">
    <location>
        <begin position="79"/>
        <end position="104"/>
    </location>
</feature>